<sequence>MTPDQPRPLVRRGKRTLTPAMLAAREELKTPVPAWPGKYELLNVLRALPTALQIGRNAYHLLIRMVEKTTPEAWVEGVPFIYAHNATLMAWSGLSLSGLRRAIRELADARFLVASDGRNGQRGRRWQGTDGDVVVGFSLASLRYRWPELQQQLETERRQRAEITFLRDAIADLYDQVRYRAEQTGREETIVAAARLMRLRRQTLSLQTLQSYHEAMTDLWRDLPVENPADKEALEPQKTASCIPEVAPMDAKTGTHYTESLNTQKTLSVDVAAQRRICIEMLRCEDQDLPTLNTDRVATSALRGFKGTSLLYMTVCPSLREFCHTDRPSQDELADAARQLSGRIGITWASWKLGCTVLGVYEASVTVIIMAARLDQGESIRFRDAYFRSLIERGARHQLHLDRSLHALRQQALKGTMEAGIRPSVTHQGSEYHV</sequence>
<evidence type="ECO:0000259" key="1">
    <source>
        <dbReference type="Pfam" id="PF03428"/>
    </source>
</evidence>
<name>A0A5C1YT78_9PROT</name>
<dbReference type="AlphaFoldDB" id="A0A5C1YT78"/>
<organism evidence="3 4">
    <name type="scientific">Acetobacter vaccinii</name>
    <dbReference type="NCBI Taxonomy" id="2592655"/>
    <lineage>
        <taxon>Bacteria</taxon>
        <taxon>Pseudomonadati</taxon>
        <taxon>Pseudomonadota</taxon>
        <taxon>Alphaproteobacteria</taxon>
        <taxon>Acetobacterales</taxon>
        <taxon>Acetobacteraceae</taxon>
        <taxon>Acetobacter</taxon>
    </lineage>
</organism>
<dbReference type="Proteomes" id="UP000324536">
    <property type="component" value="Plasmid unnamed1"/>
</dbReference>
<protein>
    <submittedName>
        <fullName evidence="3">Replicator initiator RepC</fullName>
    </submittedName>
</protein>
<reference evidence="3 4" key="1">
    <citation type="submission" date="2019-09" db="EMBL/GenBank/DDBJ databases">
        <title>Genome sequencing of strain KACC 21233.</title>
        <authorList>
            <person name="Heo J."/>
            <person name="Kim S.-J."/>
            <person name="Kim J.-S."/>
            <person name="Hong S.-B."/>
            <person name="Kwon S.-W."/>
        </authorList>
    </citation>
    <scope>NUCLEOTIDE SEQUENCE [LARGE SCALE GENOMIC DNA]</scope>
    <source>
        <strain evidence="3 4">KACC 21233</strain>
        <plasmid evidence="3 4">unnamed1</plasmid>
    </source>
</reference>
<dbReference type="Pfam" id="PF03428">
    <property type="entry name" value="RP-C"/>
    <property type="match status" value="1"/>
</dbReference>
<gene>
    <name evidence="3" type="ORF">FLP30_13340</name>
</gene>
<dbReference type="InterPro" id="IPR005090">
    <property type="entry name" value="RepC_N"/>
</dbReference>
<proteinExistence type="predicted"/>
<evidence type="ECO:0000313" key="3">
    <source>
        <dbReference type="EMBL" id="QEO18848.1"/>
    </source>
</evidence>
<dbReference type="Pfam" id="PF11800">
    <property type="entry name" value="RP-C_C"/>
    <property type="match status" value="1"/>
</dbReference>
<evidence type="ECO:0000259" key="2">
    <source>
        <dbReference type="Pfam" id="PF11800"/>
    </source>
</evidence>
<dbReference type="OrthoDB" id="7488837at2"/>
<feature type="domain" description="Plasmid replication protein C N-terminal" evidence="1">
    <location>
        <begin position="15"/>
        <end position="177"/>
    </location>
</feature>
<keyword evidence="3" id="KW-0614">Plasmid</keyword>
<dbReference type="KEGG" id="acek:FLP30_13340"/>
<evidence type="ECO:0000313" key="4">
    <source>
        <dbReference type="Proteomes" id="UP000324536"/>
    </source>
</evidence>
<dbReference type="RefSeq" id="WP_149280502.1">
    <property type="nucleotide sequence ID" value="NZ_CP043507.1"/>
</dbReference>
<feature type="domain" description="Plasmid replication protein C C-terminal" evidence="2">
    <location>
        <begin position="311"/>
        <end position="410"/>
    </location>
</feature>
<keyword evidence="4" id="KW-1185">Reference proteome</keyword>
<accession>A0A5C1YT78</accession>
<dbReference type="EMBL" id="CP043507">
    <property type="protein sequence ID" value="QEO18848.1"/>
    <property type="molecule type" value="Genomic_DNA"/>
</dbReference>
<geneLocation type="plasmid" evidence="3">
    <name>unnamed1</name>
</geneLocation>
<dbReference type="InterPro" id="IPR021760">
    <property type="entry name" value="RepC_C"/>
</dbReference>